<name>A0AA40KDU1_9HYME</name>
<protein>
    <submittedName>
        <fullName evidence="1">Uncharacterized protein</fullName>
    </submittedName>
</protein>
<evidence type="ECO:0000313" key="1">
    <source>
        <dbReference type="EMBL" id="KAK1116480.1"/>
    </source>
</evidence>
<gene>
    <name evidence="1" type="ORF">K0M31_019011</name>
</gene>
<keyword evidence="2" id="KW-1185">Reference proteome</keyword>
<dbReference type="Proteomes" id="UP001177670">
    <property type="component" value="Unassembled WGS sequence"/>
</dbReference>
<dbReference type="EMBL" id="JAHYIQ010000072">
    <property type="protein sequence ID" value="KAK1116480.1"/>
    <property type="molecule type" value="Genomic_DNA"/>
</dbReference>
<accession>A0AA40KDU1</accession>
<organism evidence="1 2">
    <name type="scientific">Melipona bicolor</name>
    <dbReference type="NCBI Taxonomy" id="60889"/>
    <lineage>
        <taxon>Eukaryota</taxon>
        <taxon>Metazoa</taxon>
        <taxon>Ecdysozoa</taxon>
        <taxon>Arthropoda</taxon>
        <taxon>Hexapoda</taxon>
        <taxon>Insecta</taxon>
        <taxon>Pterygota</taxon>
        <taxon>Neoptera</taxon>
        <taxon>Endopterygota</taxon>
        <taxon>Hymenoptera</taxon>
        <taxon>Apocrita</taxon>
        <taxon>Aculeata</taxon>
        <taxon>Apoidea</taxon>
        <taxon>Anthophila</taxon>
        <taxon>Apidae</taxon>
        <taxon>Melipona</taxon>
    </lineage>
</organism>
<comment type="caution">
    <text evidence="1">The sequence shown here is derived from an EMBL/GenBank/DDBJ whole genome shotgun (WGS) entry which is preliminary data.</text>
</comment>
<dbReference type="AlphaFoldDB" id="A0AA40KDU1"/>
<sequence>MQNTILDSRDPQLAIYYLGIILKWINVDTWCSCNLGYAGGEDREGMKKMMGRKR</sequence>
<reference evidence="1" key="1">
    <citation type="submission" date="2021-10" db="EMBL/GenBank/DDBJ databases">
        <title>Melipona bicolor Genome sequencing and assembly.</title>
        <authorList>
            <person name="Araujo N.S."/>
            <person name="Arias M.C."/>
        </authorList>
    </citation>
    <scope>NUCLEOTIDE SEQUENCE</scope>
    <source>
        <strain evidence="1">USP_2M_L1-L4_2017</strain>
        <tissue evidence="1">Whole body</tissue>
    </source>
</reference>
<evidence type="ECO:0000313" key="2">
    <source>
        <dbReference type="Proteomes" id="UP001177670"/>
    </source>
</evidence>
<proteinExistence type="predicted"/>